<dbReference type="Pfam" id="PF17111">
    <property type="entry name" value="PigL_N"/>
    <property type="match status" value="1"/>
</dbReference>
<gene>
    <name evidence="6" type="ORF">BU26DRAFT_555005</name>
</gene>
<proteinExistence type="predicted"/>
<dbReference type="Pfam" id="PF00023">
    <property type="entry name" value="Ank"/>
    <property type="match status" value="1"/>
</dbReference>
<dbReference type="Pfam" id="PF24883">
    <property type="entry name" value="NPHP3_N"/>
    <property type="match status" value="1"/>
</dbReference>
<dbReference type="AlphaFoldDB" id="A0A6A6HZ91"/>
<name>A0A6A6HZ91_9PLEO</name>
<dbReference type="PROSITE" id="PS50297">
    <property type="entry name" value="ANK_REP_REGION"/>
    <property type="match status" value="2"/>
</dbReference>
<dbReference type="PRINTS" id="PR01415">
    <property type="entry name" value="ANKYRIN"/>
</dbReference>
<dbReference type="Pfam" id="PF12796">
    <property type="entry name" value="Ank_2"/>
    <property type="match status" value="2"/>
</dbReference>
<dbReference type="OrthoDB" id="195446at2759"/>
<dbReference type="InterPro" id="IPR031348">
    <property type="entry name" value="PigL_N"/>
</dbReference>
<dbReference type="PANTHER" id="PTHR10039">
    <property type="entry name" value="AMELOGENIN"/>
    <property type="match status" value="1"/>
</dbReference>
<feature type="domain" description="GPI inositol-deacylase winged helix" evidence="4">
    <location>
        <begin position="515"/>
        <end position="590"/>
    </location>
</feature>
<dbReference type="PANTHER" id="PTHR10039:SF15">
    <property type="entry name" value="NACHT DOMAIN-CONTAINING PROTEIN"/>
    <property type="match status" value="1"/>
</dbReference>
<dbReference type="PROSITE" id="PS50088">
    <property type="entry name" value="ANK_REPEAT"/>
    <property type="match status" value="2"/>
</dbReference>
<feature type="repeat" description="ANK" evidence="2">
    <location>
        <begin position="776"/>
        <end position="801"/>
    </location>
</feature>
<dbReference type="Gene3D" id="3.40.50.300">
    <property type="entry name" value="P-loop containing nucleotide triphosphate hydrolases"/>
    <property type="match status" value="1"/>
</dbReference>
<dbReference type="Pfam" id="PF22939">
    <property type="entry name" value="WHD_GPIID"/>
    <property type="match status" value="1"/>
</dbReference>
<evidence type="ECO:0000259" key="5">
    <source>
        <dbReference type="Pfam" id="PF24883"/>
    </source>
</evidence>
<accession>A0A6A6HZ91</accession>
<dbReference type="GeneID" id="54585629"/>
<evidence type="ECO:0000313" key="7">
    <source>
        <dbReference type="Proteomes" id="UP000800094"/>
    </source>
</evidence>
<dbReference type="Proteomes" id="UP000800094">
    <property type="component" value="Unassembled WGS sequence"/>
</dbReference>
<feature type="repeat" description="ANK" evidence="2">
    <location>
        <begin position="877"/>
        <end position="902"/>
    </location>
</feature>
<dbReference type="InterPro" id="IPR027417">
    <property type="entry name" value="P-loop_NTPase"/>
</dbReference>
<evidence type="ECO:0000256" key="2">
    <source>
        <dbReference type="PROSITE-ProRule" id="PRU00023"/>
    </source>
</evidence>
<keyword evidence="7" id="KW-1185">Reference proteome</keyword>
<dbReference type="SUPFAM" id="SSF52540">
    <property type="entry name" value="P-loop containing nucleoside triphosphate hydrolases"/>
    <property type="match status" value="1"/>
</dbReference>
<feature type="domain" description="Nephrocystin 3-like N-terminal" evidence="5">
    <location>
        <begin position="235"/>
        <end position="397"/>
    </location>
</feature>
<dbReference type="InterPro" id="IPR002110">
    <property type="entry name" value="Ankyrin_rpt"/>
</dbReference>
<dbReference type="EMBL" id="ML987205">
    <property type="protein sequence ID" value="KAF2243554.1"/>
    <property type="molecule type" value="Genomic_DNA"/>
</dbReference>
<evidence type="ECO:0000259" key="4">
    <source>
        <dbReference type="Pfam" id="PF22939"/>
    </source>
</evidence>
<dbReference type="InterPro" id="IPR054471">
    <property type="entry name" value="GPIID_WHD"/>
</dbReference>
<keyword evidence="2" id="KW-0040">ANK repeat</keyword>
<evidence type="ECO:0000259" key="3">
    <source>
        <dbReference type="Pfam" id="PF17111"/>
    </source>
</evidence>
<dbReference type="SUPFAM" id="SSF48403">
    <property type="entry name" value="Ankyrin repeat"/>
    <property type="match status" value="2"/>
</dbReference>
<evidence type="ECO:0000313" key="6">
    <source>
        <dbReference type="EMBL" id="KAF2243554.1"/>
    </source>
</evidence>
<sequence>MDPVSFAASVITLVTATRQMLGFLSDVKDAPRQRADFELELATLYSLLISLKNRLDVSNPTSNWHKALRTLGVQNGPLAQYSSVLQEMLRKITGANKVVTAMKWVFTKEDVKVLRSRIESLKSTIHIVLQLDHFELSQTTKDDTQEIRSDTQMIKNDTQQIGSDTQMIKYDTQQIASDTTILKGHAAAIDLKATSIYSAIRQHEYSQKLQSALDWVSSTNYPARQAGLLLEHQAGTGSWFINSPEFGQWRQRPKSTLLCTGIKGAGKTIMAAVVIDELGRTLNLEKHGVAYVFCHYKDRMGEQGMNPLAAMLKQLVQNKPSTAEPLLQLHSQHTNHRSYATATEIRDTLRRTLELYSSAYIVVDALDEFPEKGRRGLCESLRYLQGCCKVAVMVTSRPNPEIIEDFKEAAKVEIRAKSGDVRALAAKEVNDLLKNVRGDTELVKRVLDTISQSADGMFLLARLYLDQLAGAETKREVKNILNRLEKRAGSGDVDTIYREVYSDSIERIQSQHPNRRARAMRALAWVTLAQRPLTTKELCVALAVEEGDEDFDEDNEPDIGRIVSSCVGLITIETTTDCVRFIHYTTQEFFDSVIHSWNLRTSSSRTASQSDLRPIVYVASTCLAFLGFNSIKDGLSESNSEPSPWLDPIPDVGFLGYAYNYWPYHVKNCQEEIAERVLSFLNDGQVMCSVRWTPNGYRWIGDSSNDAEPLHVTAVFGLTHLFERILQATPDDSPLVVNAKDSASCTPLFYAAEAGHVEIVKLLLARRDVDVNEFGYNTNPLLVATANGHIDVVHALLAHGAIDIEARDFWDQGVLFQAVESGSVELVKLFIEEYGIAAHQLNYWGKTPLHVATGISVEVVRYLLGRSDVRRHCLDIGGNTALHAAARSASLGAVELLLESGAFDVNEKNRFGETVLHLPVWRAVGNMDVVERLSRVKGVNIEAKDNEGRTPLEYAVHRCNARIARFLIDERHCDVNTKDNQERSLMVIAAQSWVDSPLLLELLIDRGVDVNEKDSEGRNAVVHAAEVGNWEVLKWLMRRDDVDLDVSDKITSEEGRERFNSLKEELGK</sequence>
<feature type="domain" description="Azaphilone pigments biosynthesis cluster protein L N-terminal" evidence="3">
    <location>
        <begin position="1"/>
        <end position="179"/>
    </location>
</feature>
<keyword evidence="1" id="KW-0677">Repeat</keyword>
<organism evidence="6 7">
    <name type="scientific">Trematosphaeria pertusa</name>
    <dbReference type="NCBI Taxonomy" id="390896"/>
    <lineage>
        <taxon>Eukaryota</taxon>
        <taxon>Fungi</taxon>
        <taxon>Dikarya</taxon>
        <taxon>Ascomycota</taxon>
        <taxon>Pezizomycotina</taxon>
        <taxon>Dothideomycetes</taxon>
        <taxon>Pleosporomycetidae</taxon>
        <taxon>Pleosporales</taxon>
        <taxon>Massarineae</taxon>
        <taxon>Trematosphaeriaceae</taxon>
        <taxon>Trematosphaeria</taxon>
    </lineage>
</organism>
<dbReference type="SMART" id="SM00248">
    <property type="entry name" value="ANK"/>
    <property type="match status" value="9"/>
</dbReference>
<dbReference type="RefSeq" id="XP_033678558.1">
    <property type="nucleotide sequence ID" value="XM_033832299.1"/>
</dbReference>
<dbReference type="Gene3D" id="1.25.40.20">
    <property type="entry name" value="Ankyrin repeat-containing domain"/>
    <property type="match status" value="2"/>
</dbReference>
<dbReference type="InterPro" id="IPR056884">
    <property type="entry name" value="NPHP3-like_N"/>
</dbReference>
<protein>
    <submittedName>
        <fullName evidence="6">Ankyrin</fullName>
    </submittedName>
</protein>
<dbReference type="InterPro" id="IPR036770">
    <property type="entry name" value="Ankyrin_rpt-contain_sf"/>
</dbReference>
<reference evidence="6" key="1">
    <citation type="journal article" date="2020" name="Stud. Mycol.">
        <title>101 Dothideomycetes genomes: a test case for predicting lifestyles and emergence of pathogens.</title>
        <authorList>
            <person name="Haridas S."/>
            <person name="Albert R."/>
            <person name="Binder M."/>
            <person name="Bloem J."/>
            <person name="Labutti K."/>
            <person name="Salamov A."/>
            <person name="Andreopoulos B."/>
            <person name="Baker S."/>
            <person name="Barry K."/>
            <person name="Bills G."/>
            <person name="Bluhm B."/>
            <person name="Cannon C."/>
            <person name="Castanera R."/>
            <person name="Culley D."/>
            <person name="Daum C."/>
            <person name="Ezra D."/>
            <person name="Gonzalez J."/>
            <person name="Henrissat B."/>
            <person name="Kuo A."/>
            <person name="Liang C."/>
            <person name="Lipzen A."/>
            <person name="Lutzoni F."/>
            <person name="Magnuson J."/>
            <person name="Mondo S."/>
            <person name="Nolan M."/>
            <person name="Ohm R."/>
            <person name="Pangilinan J."/>
            <person name="Park H.-J."/>
            <person name="Ramirez L."/>
            <person name="Alfaro M."/>
            <person name="Sun H."/>
            <person name="Tritt A."/>
            <person name="Yoshinaga Y."/>
            <person name="Zwiers L.-H."/>
            <person name="Turgeon B."/>
            <person name="Goodwin S."/>
            <person name="Spatafora J."/>
            <person name="Crous P."/>
            <person name="Grigoriev I."/>
        </authorList>
    </citation>
    <scope>NUCLEOTIDE SEQUENCE</scope>
    <source>
        <strain evidence="6">CBS 122368</strain>
    </source>
</reference>
<evidence type="ECO:0000256" key="1">
    <source>
        <dbReference type="ARBA" id="ARBA00022737"/>
    </source>
</evidence>